<reference evidence="3" key="1">
    <citation type="journal article" date="2010" name="ISME J.">
        <title>Metagenome of the Mediterranean deep chlorophyll maximum studied by direct and fosmid library 454 pyrosequencing.</title>
        <authorList>
            <person name="Ghai R."/>
            <person name="Martin-Cuadrado A.B."/>
            <person name="Molto A.G."/>
            <person name="Heredia I.G."/>
            <person name="Cabrera R."/>
            <person name="Martin J."/>
            <person name="Verdu M."/>
            <person name="Deschamps P."/>
            <person name="Moreira D."/>
            <person name="Lopez-Garcia P."/>
            <person name="Mira A."/>
            <person name="Rodriguez-Valera F."/>
        </authorList>
    </citation>
    <scope>NUCLEOTIDE SEQUENCE</scope>
</reference>
<evidence type="ECO:0000256" key="1">
    <source>
        <dbReference type="ARBA" id="ARBA00023229"/>
    </source>
</evidence>
<evidence type="ECO:0000313" key="3">
    <source>
        <dbReference type="EMBL" id="ADD93114.1"/>
    </source>
</evidence>
<keyword evidence="1" id="KW-0414">Isoprene biosynthesis</keyword>
<evidence type="ECO:0000259" key="2">
    <source>
        <dbReference type="Pfam" id="PF00109"/>
    </source>
</evidence>
<accession>D6PBL3</accession>
<proteinExistence type="predicted"/>
<organism evidence="3">
    <name type="scientific">uncultured archaeon MedDCM-OCT-S05-C418</name>
    <dbReference type="NCBI Taxonomy" id="743091"/>
    <lineage>
        <taxon>Archaea</taxon>
        <taxon>environmental samples</taxon>
    </lineage>
</organism>
<dbReference type="GO" id="GO:0016746">
    <property type="term" value="F:acyltransferase activity"/>
    <property type="evidence" value="ECO:0007669"/>
    <property type="project" value="UniProtKB-KW"/>
</dbReference>
<dbReference type="InterPro" id="IPR016039">
    <property type="entry name" value="Thiolase-like"/>
</dbReference>
<dbReference type="Pfam" id="PF00109">
    <property type="entry name" value="ketoacyl-synt"/>
    <property type="match status" value="1"/>
</dbReference>
<feature type="domain" description="Beta-ketoacyl synthase-like N-terminal" evidence="2">
    <location>
        <begin position="119"/>
        <end position="199"/>
    </location>
</feature>
<protein>
    <submittedName>
        <fullName evidence="3">3 oxoacyl acyl carrier protein synthase III</fullName>
    </submittedName>
</protein>
<dbReference type="CDD" id="cd00827">
    <property type="entry name" value="init_cond_enzymes"/>
    <property type="match status" value="1"/>
</dbReference>
<dbReference type="InterPro" id="IPR014030">
    <property type="entry name" value="Ketoacyl_synth_N"/>
</dbReference>
<dbReference type="GO" id="GO:0008299">
    <property type="term" value="P:isoprenoid biosynthetic process"/>
    <property type="evidence" value="ECO:0007669"/>
    <property type="project" value="UniProtKB-KW"/>
</dbReference>
<name>D6PBL3_9ARCH</name>
<dbReference type="PANTHER" id="PTHR34069:SF2">
    <property type="entry name" value="BETA-KETOACYL-[ACYL-CARRIER-PROTEIN] SYNTHASE III"/>
    <property type="match status" value="1"/>
</dbReference>
<dbReference type="EMBL" id="GU942965">
    <property type="protein sequence ID" value="ADD93114.1"/>
    <property type="molecule type" value="Genomic_DNA"/>
</dbReference>
<sequence>MSVYITSTGIFLPGPSVAVEEVENILGAVHGKPSSLRVQIQKANKIQTRHYAIDENQQTTHSNTEMAANAAEQCLDRAFIGREKVGMLAVASTQGDLPAPGMASMVQAELELPEIEILTTHGICSSSIMALKAAWNSMRLEEHEAALVVSSELASRLLKKQRYEAATTSTFATKRIDFSTEFLRWMLSDGAGALLLQNKPAPKGLSLRIDWIRAFSHAHALPTCMSVGSAGRTEDKRTWQDYNTYAEAEKDGALLLRQDVRLLENLMRMGVDGYLRLVEEGVSNPSKVDHFLCHYSSHHFRNKILELLDRAGVGIPEEKMVDEPLYAWKHRFCIAFHYAR</sequence>
<dbReference type="AlphaFoldDB" id="D6PBL3"/>
<dbReference type="Gene3D" id="3.40.47.10">
    <property type="match status" value="2"/>
</dbReference>
<dbReference type="GO" id="GO:0044550">
    <property type="term" value="P:secondary metabolite biosynthetic process"/>
    <property type="evidence" value="ECO:0007669"/>
    <property type="project" value="TreeGrafter"/>
</dbReference>
<dbReference type="SUPFAM" id="SSF53901">
    <property type="entry name" value="Thiolase-like"/>
    <property type="match status" value="2"/>
</dbReference>
<dbReference type="PANTHER" id="PTHR34069">
    <property type="entry name" value="3-OXOACYL-[ACYL-CARRIER-PROTEIN] SYNTHASE 3"/>
    <property type="match status" value="1"/>
</dbReference>